<evidence type="ECO:0008006" key="3">
    <source>
        <dbReference type="Google" id="ProtNLM"/>
    </source>
</evidence>
<dbReference type="AlphaFoldDB" id="S2JJC3"/>
<dbReference type="GO" id="GO:0019005">
    <property type="term" value="C:SCF ubiquitin ligase complex"/>
    <property type="evidence" value="ECO:0007669"/>
    <property type="project" value="TreeGrafter"/>
</dbReference>
<dbReference type="OrthoDB" id="2269543at2759"/>
<dbReference type="VEuPathDB" id="FungiDB:HMPREF1544_03131"/>
<dbReference type="OMA" id="MICPNIT"/>
<protein>
    <recommendedName>
        <fullName evidence="3">F-box domain-containing protein</fullName>
    </recommendedName>
</protein>
<keyword evidence="2" id="KW-1185">Reference proteome</keyword>
<reference evidence="2" key="1">
    <citation type="submission" date="2013-05" db="EMBL/GenBank/DDBJ databases">
        <title>The Genome sequence of Mucor circinelloides f. circinelloides 1006PhL.</title>
        <authorList>
            <consortium name="The Broad Institute Genomics Platform"/>
            <person name="Cuomo C."/>
            <person name="Earl A."/>
            <person name="Findley K."/>
            <person name="Lee S.C."/>
            <person name="Walker B."/>
            <person name="Young S."/>
            <person name="Zeng Q."/>
            <person name="Gargeya S."/>
            <person name="Fitzgerald M."/>
            <person name="Haas B."/>
            <person name="Abouelleil A."/>
            <person name="Allen A.W."/>
            <person name="Alvarado L."/>
            <person name="Arachchi H.M."/>
            <person name="Berlin A.M."/>
            <person name="Chapman S.B."/>
            <person name="Gainer-Dewar J."/>
            <person name="Goldberg J."/>
            <person name="Griggs A."/>
            <person name="Gujja S."/>
            <person name="Hansen M."/>
            <person name="Howarth C."/>
            <person name="Imamovic A."/>
            <person name="Ireland A."/>
            <person name="Larimer J."/>
            <person name="McCowan C."/>
            <person name="Murphy C."/>
            <person name="Pearson M."/>
            <person name="Poon T.W."/>
            <person name="Priest M."/>
            <person name="Roberts A."/>
            <person name="Saif S."/>
            <person name="Shea T."/>
            <person name="Sisk P."/>
            <person name="Sykes S."/>
            <person name="Wortman J."/>
            <person name="Nusbaum C."/>
            <person name="Birren B."/>
        </authorList>
    </citation>
    <scope>NUCLEOTIDE SEQUENCE [LARGE SCALE GENOMIC DNA]</scope>
    <source>
        <strain evidence="2">1006PhL</strain>
    </source>
</reference>
<dbReference type="InterPro" id="IPR032675">
    <property type="entry name" value="LRR_dom_sf"/>
</dbReference>
<sequence>MSRAPRLLPFEVFQLIEYYLQDDERAECIKVCWNWYIVFKQFLYRNITVQSQKQFNGFYRMINQGYNTMDDTGRHVKSIQFLPSFAFSASEQDYHKFLCQLNKLPMICPNITSLRIPDDVLMRKKEKDDKVFELIDNSYILLAYAPSLTNVELTFCGPNLPCLTRLHQLQHISFAWTDGKLCLKHLEEIHQHCKLLETLNISVLQFDTTSIELDLQTNIASKLTRFALKSQHYISNIEPIFIYAARKYPQLEYLGIQSVSPTSNKTDLEDEEELDIGVSLLKRYSAYASFVRECPHVSSLALGNILPDQVLLEAISTIGIQLKQLSIESVFGLSRSTYNLIIRTVQHTATSITLRSLLRVRNATQTLMSTLASCQKLAYLDLGKQSDVPVDLVLDHCPQLVLLSLYDTVARLDTIENGATWVYPTPHVKLHQFSLNKVMFDNSVFDYLARRCPKLTQLTITNSICSSSNTFVRIHMPLSRLGQVKIDRLFACRYSRKPEEQITRVAMSIVQQKPTELQCERLESDANITRWYEAGRWGVDPYGCLSICCQSIDRLFVNEIKLI</sequence>
<dbReference type="Gene3D" id="3.80.10.10">
    <property type="entry name" value="Ribonuclease Inhibitor"/>
    <property type="match status" value="2"/>
</dbReference>
<dbReference type="SUPFAM" id="SSF52047">
    <property type="entry name" value="RNI-like"/>
    <property type="match status" value="1"/>
</dbReference>
<evidence type="ECO:0000313" key="1">
    <source>
        <dbReference type="EMBL" id="EPB90019.1"/>
    </source>
</evidence>
<evidence type="ECO:0000313" key="2">
    <source>
        <dbReference type="Proteomes" id="UP000014254"/>
    </source>
</evidence>
<dbReference type="PANTHER" id="PTHR13318">
    <property type="entry name" value="PARTNER OF PAIRED, ISOFORM B-RELATED"/>
    <property type="match status" value="1"/>
</dbReference>
<dbReference type="InParanoid" id="S2JJC3"/>
<name>S2JJC3_MUCC1</name>
<proteinExistence type="predicted"/>
<accession>S2JJC3</accession>
<gene>
    <name evidence="1" type="ORF">HMPREF1544_03131</name>
</gene>
<dbReference type="GO" id="GO:0031146">
    <property type="term" value="P:SCF-dependent proteasomal ubiquitin-dependent protein catabolic process"/>
    <property type="evidence" value="ECO:0007669"/>
    <property type="project" value="TreeGrafter"/>
</dbReference>
<dbReference type="Proteomes" id="UP000014254">
    <property type="component" value="Unassembled WGS sequence"/>
</dbReference>
<organism evidence="1 2">
    <name type="scientific">Mucor circinelloides f. circinelloides (strain 1006PhL)</name>
    <name type="common">Mucormycosis agent</name>
    <name type="synonym">Calyptromyces circinelloides</name>
    <dbReference type="NCBI Taxonomy" id="1220926"/>
    <lineage>
        <taxon>Eukaryota</taxon>
        <taxon>Fungi</taxon>
        <taxon>Fungi incertae sedis</taxon>
        <taxon>Mucoromycota</taxon>
        <taxon>Mucoromycotina</taxon>
        <taxon>Mucoromycetes</taxon>
        <taxon>Mucorales</taxon>
        <taxon>Mucorineae</taxon>
        <taxon>Mucoraceae</taxon>
        <taxon>Mucor</taxon>
    </lineage>
</organism>
<dbReference type="EMBL" id="KE123926">
    <property type="protein sequence ID" value="EPB90019.1"/>
    <property type="molecule type" value="Genomic_DNA"/>
</dbReference>